<proteinExistence type="predicted"/>
<evidence type="ECO:0000313" key="3">
    <source>
        <dbReference type="Proteomes" id="UP000054988"/>
    </source>
</evidence>
<sequence>MTWIPILIHLVTLITFVHPFTLDVSSSVIVTDRFPVKWTWLPNEPNAIVIVLNDVSKVPECDKAASTRREGSFVVLNLQDEAGWIGFDVQRPG</sequence>
<feature type="chain" id="PRO_5006901680" evidence="1">
    <location>
        <begin position="20"/>
        <end position="93"/>
    </location>
</feature>
<protein>
    <submittedName>
        <fullName evidence="2">Uncharacterized protein</fullName>
    </submittedName>
</protein>
<feature type="signal peptide" evidence="1">
    <location>
        <begin position="1"/>
        <end position="19"/>
    </location>
</feature>
<reference evidence="2 3" key="1">
    <citation type="submission" date="2015-12" db="EMBL/GenBank/DDBJ databases">
        <title>Draft genome sequence of Moniliophthora roreri, the causal agent of frosty pod rot of cacao.</title>
        <authorList>
            <person name="Aime M.C."/>
            <person name="Diaz-Valderrama J.R."/>
            <person name="Kijpornyongpan T."/>
            <person name="Phillips-Mora W."/>
        </authorList>
    </citation>
    <scope>NUCLEOTIDE SEQUENCE [LARGE SCALE GENOMIC DNA]</scope>
    <source>
        <strain evidence="2 3">MCA 2952</strain>
    </source>
</reference>
<dbReference type="Proteomes" id="UP000054988">
    <property type="component" value="Unassembled WGS sequence"/>
</dbReference>
<evidence type="ECO:0000313" key="2">
    <source>
        <dbReference type="EMBL" id="KTB34342.1"/>
    </source>
</evidence>
<keyword evidence="1" id="KW-0732">Signal</keyword>
<evidence type="ECO:0000256" key="1">
    <source>
        <dbReference type="SAM" id="SignalP"/>
    </source>
</evidence>
<dbReference type="AlphaFoldDB" id="A0A0W0FDG3"/>
<organism evidence="2 3">
    <name type="scientific">Moniliophthora roreri</name>
    <name type="common">Frosty pod rot fungus</name>
    <name type="synonym">Monilia roreri</name>
    <dbReference type="NCBI Taxonomy" id="221103"/>
    <lineage>
        <taxon>Eukaryota</taxon>
        <taxon>Fungi</taxon>
        <taxon>Dikarya</taxon>
        <taxon>Basidiomycota</taxon>
        <taxon>Agaricomycotina</taxon>
        <taxon>Agaricomycetes</taxon>
        <taxon>Agaricomycetidae</taxon>
        <taxon>Agaricales</taxon>
        <taxon>Marasmiineae</taxon>
        <taxon>Marasmiaceae</taxon>
        <taxon>Moniliophthora</taxon>
    </lineage>
</organism>
<gene>
    <name evidence="2" type="ORF">WG66_13080</name>
</gene>
<comment type="caution">
    <text evidence="2">The sequence shown here is derived from an EMBL/GenBank/DDBJ whole genome shotgun (WGS) entry which is preliminary data.</text>
</comment>
<name>A0A0W0FDG3_MONRR</name>
<accession>A0A0W0FDG3</accession>
<dbReference type="EMBL" id="LATX01002090">
    <property type="protein sequence ID" value="KTB34342.1"/>
    <property type="molecule type" value="Genomic_DNA"/>
</dbReference>